<evidence type="ECO:0000313" key="2">
    <source>
        <dbReference type="EMBL" id="KAJ4467664.1"/>
    </source>
</evidence>
<proteinExistence type="predicted"/>
<sequence length="602" mass="68990">MAQYLSRPQIEGFGIWLDKAEKSFLKKRIFRLENHIDGLDDQLDELKRAYEARRTPLLQERAAKLYEHNSVVNLLAPIRRLSLDVLSEIFEQALFSEEDARIQVRLLCRFCRVSAAWRKAAIATPKIWSILYFDIDKYPDLVFEEDVSWIKDWICRSRGLPLNVHLNLSTELLDPVPSEWTARAGQILEYVLEPQCRSRIWTLNLHGDLKPYLPLLNLPRDSFTGLENLTIASTSYRERNPSEEVAYLFPRQVQTFTGASKLRRLTVQEFNDSANPSLSLLDVFVLPMEQLCSLTIADRPEVSSSVYASIFNQAKNLIDLRFCDTPSRYALYPGFSETTSFVFPALRSLEISSREIVAHRLSFLQCLTAPCLDQLTIRHSGYHLGHCCTDIKAFLQRSNTALSSLTLHQFSDEWGSEVSADLIAILRVLPTITSFRIDSCLFNLDELLEKMVYSSYQGSALLLPKLTHFEISYEKGIENWPWKLTEMIFSRADAAEKGEVAETPNWGSTEISRLQKVTLHGLNGPDKDIARISSLLGLGFIYKKKEQDSESKSLIGFADAPEEKKEEEDEDKEEGDEEEDEDEDDDDDEENMFNDPYWSSDS</sequence>
<dbReference type="Gene3D" id="3.80.10.10">
    <property type="entry name" value="Ribonuclease Inhibitor"/>
    <property type="match status" value="1"/>
</dbReference>
<feature type="compositionally biased region" description="Acidic residues" evidence="1">
    <location>
        <begin position="565"/>
        <end position="592"/>
    </location>
</feature>
<organism evidence="2 3">
    <name type="scientific">Lentinula lateritia</name>
    <dbReference type="NCBI Taxonomy" id="40482"/>
    <lineage>
        <taxon>Eukaryota</taxon>
        <taxon>Fungi</taxon>
        <taxon>Dikarya</taxon>
        <taxon>Basidiomycota</taxon>
        <taxon>Agaricomycotina</taxon>
        <taxon>Agaricomycetes</taxon>
        <taxon>Agaricomycetidae</taxon>
        <taxon>Agaricales</taxon>
        <taxon>Marasmiineae</taxon>
        <taxon>Omphalotaceae</taxon>
        <taxon>Lentinula</taxon>
    </lineage>
</organism>
<reference evidence="2" key="1">
    <citation type="submission" date="2022-08" db="EMBL/GenBank/DDBJ databases">
        <authorList>
            <consortium name="DOE Joint Genome Institute"/>
            <person name="Min B."/>
            <person name="Riley R."/>
            <person name="Sierra-Patev S."/>
            <person name="Naranjo-Ortiz M."/>
            <person name="Looney B."/>
            <person name="Konkel Z."/>
            <person name="Slot J.C."/>
            <person name="Sakamoto Y."/>
            <person name="Steenwyk J.L."/>
            <person name="Rokas A."/>
            <person name="Carro J."/>
            <person name="Camarero S."/>
            <person name="Ferreira P."/>
            <person name="Molpeceres G."/>
            <person name="Ruiz-Duenas F.J."/>
            <person name="Serrano A."/>
            <person name="Henrissat B."/>
            <person name="Drula E."/>
            <person name="Hughes K.W."/>
            <person name="Mata J.L."/>
            <person name="Ishikawa N.K."/>
            <person name="Vargas-Isla R."/>
            <person name="Ushijima S."/>
            <person name="Smith C.A."/>
            <person name="Ahrendt S."/>
            <person name="Andreopoulos W."/>
            <person name="He G."/>
            <person name="Labutti K."/>
            <person name="Lipzen A."/>
            <person name="Ng V."/>
            <person name="Sandor L."/>
            <person name="Barry K."/>
            <person name="Martinez A.T."/>
            <person name="Xiao Y."/>
            <person name="Gibbons J.G."/>
            <person name="Terashima K."/>
            <person name="Hibbett D.S."/>
            <person name="Grigoriev I.V."/>
        </authorList>
    </citation>
    <scope>NUCLEOTIDE SEQUENCE</scope>
    <source>
        <strain evidence="2">Sp2 HRB7682 ss15</strain>
    </source>
</reference>
<name>A0A9W9DF72_9AGAR</name>
<feature type="region of interest" description="Disordered" evidence="1">
    <location>
        <begin position="548"/>
        <end position="602"/>
    </location>
</feature>
<evidence type="ECO:0008006" key="4">
    <source>
        <dbReference type="Google" id="ProtNLM"/>
    </source>
</evidence>
<protein>
    <recommendedName>
        <fullName evidence="4">F-box domain-containing protein</fullName>
    </recommendedName>
</protein>
<comment type="caution">
    <text evidence="2">The sequence shown here is derived from an EMBL/GenBank/DDBJ whole genome shotgun (WGS) entry which is preliminary data.</text>
</comment>
<reference evidence="2" key="2">
    <citation type="journal article" date="2023" name="Proc. Natl. Acad. Sci. U.S.A.">
        <title>A global phylogenomic analysis of the shiitake genus Lentinula.</title>
        <authorList>
            <person name="Sierra-Patev S."/>
            <person name="Min B."/>
            <person name="Naranjo-Ortiz M."/>
            <person name="Looney B."/>
            <person name="Konkel Z."/>
            <person name="Slot J.C."/>
            <person name="Sakamoto Y."/>
            <person name="Steenwyk J.L."/>
            <person name="Rokas A."/>
            <person name="Carro J."/>
            <person name="Camarero S."/>
            <person name="Ferreira P."/>
            <person name="Molpeceres G."/>
            <person name="Ruiz-Duenas F.J."/>
            <person name="Serrano A."/>
            <person name="Henrissat B."/>
            <person name="Drula E."/>
            <person name="Hughes K.W."/>
            <person name="Mata J.L."/>
            <person name="Ishikawa N.K."/>
            <person name="Vargas-Isla R."/>
            <person name="Ushijima S."/>
            <person name="Smith C.A."/>
            <person name="Donoghue J."/>
            <person name="Ahrendt S."/>
            <person name="Andreopoulos W."/>
            <person name="He G."/>
            <person name="LaButti K."/>
            <person name="Lipzen A."/>
            <person name="Ng V."/>
            <person name="Riley R."/>
            <person name="Sandor L."/>
            <person name="Barry K."/>
            <person name="Martinez A.T."/>
            <person name="Xiao Y."/>
            <person name="Gibbons J.G."/>
            <person name="Terashima K."/>
            <person name="Grigoriev I.V."/>
            <person name="Hibbett D."/>
        </authorList>
    </citation>
    <scope>NUCLEOTIDE SEQUENCE</scope>
    <source>
        <strain evidence="2">Sp2 HRB7682 ss15</strain>
    </source>
</reference>
<dbReference type="Proteomes" id="UP001150238">
    <property type="component" value="Unassembled WGS sequence"/>
</dbReference>
<gene>
    <name evidence="2" type="ORF">C8J55DRAFT_225270</name>
</gene>
<accession>A0A9W9DF72</accession>
<dbReference type="SUPFAM" id="SSF52047">
    <property type="entry name" value="RNI-like"/>
    <property type="match status" value="1"/>
</dbReference>
<dbReference type="EMBL" id="JANVFS010000040">
    <property type="protein sequence ID" value="KAJ4467664.1"/>
    <property type="molecule type" value="Genomic_DNA"/>
</dbReference>
<evidence type="ECO:0000256" key="1">
    <source>
        <dbReference type="SAM" id="MobiDB-lite"/>
    </source>
</evidence>
<dbReference type="AlphaFoldDB" id="A0A9W9DF72"/>
<dbReference type="InterPro" id="IPR032675">
    <property type="entry name" value="LRR_dom_sf"/>
</dbReference>
<evidence type="ECO:0000313" key="3">
    <source>
        <dbReference type="Proteomes" id="UP001150238"/>
    </source>
</evidence>